<dbReference type="AlphaFoldDB" id="A0A1Q3FIW8"/>
<dbReference type="GO" id="GO:0050660">
    <property type="term" value="F:flavin adenine dinucleotide binding"/>
    <property type="evidence" value="ECO:0007669"/>
    <property type="project" value="InterPro"/>
</dbReference>
<dbReference type="Gene3D" id="2.40.110.10">
    <property type="entry name" value="Butyryl-CoA Dehydrogenase, subunit A, domain 2"/>
    <property type="match status" value="1"/>
</dbReference>
<comment type="catalytic activity">
    <reaction evidence="12">
        <text>hexanoyl-CoA + oxidized [electron-transfer flavoprotein] + H(+) = (2E)-hexenoyl-CoA + reduced [electron-transfer flavoprotein]</text>
        <dbReference type="Rhea" id="RHEA:43464"/>
        <dbReference type="Rhea" id="RHEA-COMP:10685"/>
        <dbReference type="Rhea" id="RHEA-COMP:10686"/>
        <dbReference type="ChEBI" id="CHEBI:15378"/>
        <dbReference type="ChEBI" id="CHEBI:57692"/>
        <dbReference type="ChEBI" id="CHEBI:58307"/>
        <dbReference type="ChEBI" id="CHEBI:62077"/>
        <dbReference type="ChEBI" id="CHEBI:62620"/>
    </reaction>
    <physiologicalReaction direction="left-to-right" evidence="12">
        <dbReference type="Rhea" id="RHEA:43465"/>
    </physiologicalReaction>
</comment>
<dbReference type="FunFam" id="1.10.540.10:FF:000002">
    <property type="entry name" value="Acyl-CoA dehydrogenase FadE19"/>
    <property type="match status" value="1"/>
</dbReference>
<name>A0A1Q3FIW8_CULTA</name>
<evidence type="ECO:0000256" key="12">
    <source>
        <dbReference type="ARBA" id="ARBA00049192"/>
    </source>
</evidence>
<dbReference type="EMBL" id="GFDL01007577">
    <property type="protein sequence ID" value="JAV27468.1"/>
    <property type="molecule type" value="Transcribed_RNA"/>
</dbReference>
<dbReference type="InterPro" id="IPR013786">
    <property type="entry name" value="AcylCoA_DH/ox_N"/>
</dbReference>
<sequence length="407" mass="44185">MFRKLLSASNPLPYAFRCFSICELPPELAHIQQTCRAFVESQLKPIAAELDRESRFPKEVIEQLADLGMMRVTVDPKYPGGSGLGMLALSLIVEELSRGCGSTGSIVSIHNCLYANLLDRIGSREQKDRFFRKYSSATLGAFALSEAEAGSDVAALSTRAVEDGDGFVLNGTKAWVTSALEAKSGIVFATVDPELKYRGITAFLVDFEEAPGLTIGRPEDKLGIRASSTCNLILENVRIPKSNLLGTIGGGFRLAMEQLDRARIGIASQALGIAQASLEEAIAYAKQRIAFGEPLLQLPAVRTRLAEMAVRVESTRLLVRKAATELDRGQAATKACSMAKWIAGETATFAAHNCQQIMGGMGFVKDMPAERLYRDARITEIYGGVTDVQKGIVADQVIKEFERAGRR</sequence>
<dbReference type="SUPFAM" id="SSF56645">
    <property type="entry name" value="Acyl-CoA dehydrogenase NM domain-like"/>
    <property type="match status" value="1"/>
</dbReference>
<dbReference type="InterPro" id="IPR006091">
    <property type="entry name" value="Acyl-CoA_Oxase/DH_mid-dom"/>
</dbReference>
<evidence type="ECO:0000256" key="4">
    <source>
        <dbReference type="ARBA" id="ARBA00012046"/>
    </source>
</evidence>
<dbReference type="Gene3D" id="1.20.140.10">
    <property type="entry name" value="Butyryl-CoA Dehydrogenase, subunit A, domain 3"/>
    <property type="match status" value="1"/>
</dbReference>
<evidence type="ECO:0000259" key="16">
    <source>
        <dbReference type="Pfam" id="PF02770"/>
    </source>
</evidence>
<dbReference type="PROSITE" id="PS00072">
    <property type="entry name" value="ACYL_COA_DH_1"/>
    <property type="match status" value="1"/>
</dbReference>
<evidence type="ECO:0000256" key="2">
    <source>
        <dbReference type="ARBA" id="ARBA00005198"/>
    </source>
</evidence>
<dbReference type="PANTHER" id="PTHR43884">
    <property type="entry name" value="ACYL-COA DEHYDROGENASE"/>
    <property type="match status" value="1"/>
</dbReference>
<dbReference type="InterPro" id="IPR036250">
    <property type="entry name" value="AcylCo_DH-like_C"/>
</dbReference>
<dbReference type="Gene3D" id="1.10.540.10">
    <property type="entry name" value="Acyl-CoA dehydrogenase/oxidase, N-terminal domain"/>
    <property type="match status" value="1"/>
</dbReference>
<evidence type="ECO:0000256" key="11">
    <source>
        <dbReference type="ARBA" id="ARBA00048499"/>
    </source>
</evidence>
<evidence type="ECO:0000256" key="7">
    <source>
        <dbReference type="ARBA" id="ARBA00023002"/>
    </source>
</evidence>
<comment type="pathway">
    <text evidence="2">Lipid metabolism; mitochondrial fatty acid beta-oxidation.</text>
</comment>
<comment type="function">
    <text evidence="10">Short-chain specific acyl-CoA dehydrogenase is one of the acyl-CoA dehydrogenases that catalyze the first step of mitochondrial fatty acid beta-oxidation, an aerobic process breaking down fatty acids into acetyl-CoA and allowing the production of energy from fats. The first step of fatty acid beta-oxidation consists in the removal of one hydrogen from C-2 and C-3 of the straight-chain fatty acyl-CoA thioester, resulting in the formation of trans-2-enoyl-CoA. Among the different mitochondrial acyl-CoA dehydrogenases, short-chain specific acyl-CoA dehydrogenase acts specifically on acyl-CoAs with saturated 4 to 6 carbons long primary chains.</text>
</comment>
<keyword evidence="7 14" id="KW-0560">Oxidoreductase</keyword>
<comment type="similarity">
    <text evidence="3 14">Belongs to the acyl-CoA dehydrogenase family.</text>
</comment>
<dbReference type="SUPFAM" id="SSF47203">
    <property type="entry name" value="Acyl-CoA dehydrogenase C-terminal domain-like"/>
    <property type="match status" value="1"/>
</dbReference>
<comment type="catalytic activity">
    <reaction evidence="13">
        <text>butanoyl-CoA + oxidized [electron-transfer flavoprotein] + H(+) = (2E)-butenoyl-CoA + reduced [electron-transfer flavoprotein]</text>
        <dbReference type="Rhea" id="RHEA:24004"/>
        <dbReference type="Rhea" id="RHEA-COMP:10685"/>
        <dbReference type="Rhea" id="RHEA-COMP:10686"/>
        <dbReference type="ChEBI" id="CHEBI:15378"/>
        <dbReference type="ChEBI" id="CHEBI:57332"/>
        <dbReference type="ChEBI" id="CHEBI:57371"/>
        <dbReference type="ChEBI" id="CHEBI:57692"/>
        <dbReference type="ChEBI" id="CHEBI:58307"/>
        <dbReference type="EC" id="1.3.8.1"/>
    </reaction>
    <physiologicalReaction direction="left-to-right" evidence="13">
        <dbReference type="Rhea" id="RHEA:24005"/>
    </physiologicalReaction>
</comment>
<dbReference type="PANTHER" id="PTHR43884:SF26">
    <property type="entry name" value="MEDIUM-CHAIN SPECIFIC ACYL-COA DEHYDROGENASE, MITOCHONDRIAL-LIKE PROTEIN-RELATED"/>
    <property type="match status" value="1"/>
</dbReference>
<feature type="domain" description="Acyl-CoA oxidase/dehydrogenase middle" evidence="16">
    <location>
        <begin position="141"/>
        <end position="237"/>
    </location>
</feature>
<evidence type="ECO:0000259" key="17">
    <source>
        <dbReference type="Pfam" id="PF02771"/>
    </source>
</evidence>
<evidence type="ECO:0000313" key="18">
    <source>
        <dbReference type="EMBL" id="JAV27468.1"/>
    </source>
</evidence>
<evidence type="ECO:0000256" key="5">
    <source>
        <dbReference type="ARBA" id="ARBA00022630"/>
    </source>
</evidence>
<dbReference type="PROSITE" id="PS00073">
    <property type="entry name" value="ACYL_COA_DH_2"/>
    <property type="match status" value="1"/>
</dbReference>
<evidence type="ECO:0000256" key="6">
    <source>
        <dbReference type="ARBA" id="ARBA00022827"/>
    </source>
</evidence>
<accession>A0A1Q3FIW8</accession>
<feature type="domain" description="Acyl-CoA dehydrogenase/oxidase N-terminal" evidence="17">
    <location>
        <begin position="27"/>
        <end position="135"/>
    </location>
</feature>
<dbReference type="InterPro" id="IPR009075">
    <property type="entry name" value="AcylCo_DH/oxidase_C"/>
</dbReference>
<evidence type="ECO:0000259" key="15">
    <source>
        <dbReference type="Pfam" id="PF00441"/>
    </source>
</evidence>
<dbReference type="PIRSF" id="PIRSF016578">
    <property type="entry name" value="HsaA"/>
    <property type="match status" value="1"/>
</dbReference>
<dbReference type="GO" id="GO:0046359">
    <property type="term" value="P:butyrate catabolic process"/>
    <property type="evidence" value="ECO:0007669"/>
    <property type="project" value="TreeGrafter"/>
</dbReference>
<proteinExistence type="inferred from homology"/>
<evidence type="ECO:0000256" key="10">
    <source>
        <dbReference type="ARBA" id="ARBA00045387"/>
    </source>
</evidence>
<dbReference type="InterPro" id="IPR037069">
    <property type="entry name" value="AcylCoA_DH/ox_N_sf"/>
</dbReference>
<evidence type="ECO:0000256" key="13">
    <source>
        <dbReference type="ARBA" id="ARBA00050758"/>
    </source>
</evidence>
<dbReference type="FunFam" id="2.40.110.10:FF:000001">
    <property type="entry name" value="Acyl-CoA dehydrogenase, mitochondrial"/>
    <property type="match status" value="1"/>
</dbReference>
<keyword evidence="6 14" id="KW-0274">FAD</keyword>
<dbReference type="Pfam" id="PF02771">
    <property type="entry name" value="Acyl-CoA_dh_N"/>
    <property type="match status" value="1"/>
</dbReference>
<dbReference type="Pfam" id="PF02770">
    <property type="entry name" value="Acyl-CoA_dh_M"/>
    <property type="match status" value="1"/>
</dbReference>
<evidence type="ECO:0000256" key="9">
    <source>
        <dbReference type="ARBA" id="ARBA00044204"/>
    </source>
</evidence>
<dbReference type="FunFam" id="1.20.140.10:FF:000004">
    <property type="entry name" value="Acyl-CoA dehydrogenase FadE25"/>
    <property type="match status" value="1"/>
</dbReference>
<dbReference type="EC" id="1.3.8.1" evidence="4"/>
<evidence type="ECO:0000256" key="1">
    <source>
        <dbReference type="ARBA" id="ARBA00001974"/>
    </source>
</evidence>
<comment type="cofactor">
    <cofactor evidence="1 14">
        <name>FAD</name>
        <dbReference type="ChEBI" id="CHEBI:57692"/>
    </cofactor>
</comment>
<protein>
    <recommendedName>
        <fullName evidence="9">Short-chain specific acyl-CoA dehydrogenase, mitochondrial</fullName>
        <ecNumber evidence="4">1.3.8.1</ecNumber>
    </recommendedName>
    <alternativeName>
        <fullName evidence="8">Butyryl-CoA dehydrogenase</fullName>
    </alternativeName>
</protein>
<comment type="catalytic activity">
    <reaction evidence="11">
        <text>pentanoyl-CoA + oxidized [electron-transfer flavoprotein] + H(+) = (2E)-pentenoyl-CoA + reduced [electron-transfer flavoprotein]</text>
        <dbReference type="Rhea" id="RHEA:43456"/>
        <dbReference type="Rhea" id="RHEA-COMP:10685"/>
        <dbReference type="Rhea" id="RHEA-COMP:10686"/>
        <dbReference type="ChEBI" id="CHEBI:15378"/>
        <dbReference type="ChEBI" id="CHEBI:57389"/>
        <dbReference type="ChEBI" id="CHEBI:57692"/>
        <dbReference type="ChEBI" id="CHEBI:58307"/>
        <dbReference type="ChEBI" id="CHEBI:86160"/>
    </reaction>
    <physiologicalReaction direction="left-to-right" evidence="11">
        <dbReference type="Rhea" id="RHEA:43457"/>
    </physiologicalReaction>
</comment>
<reference evidence="18" key="1">
    <citation type="submission" date="2017-01" db="EMBL/GenBank/DDBJ databases">
        <title>A deep insight into the sialotranscriptome of adult male and female Cluex tarsalis mosquitoes.</title>
        <authorList>
            <person name="Ribeiro J.M."/>
            <person name="Moreira F."/>
            <person name="Bernard K.A."/>
            <person name="Calvo E."/>
        </authorList>
    </citation>
    <scope>NUCLEOTIDE SEQUENCE</scope>
    <source>
        <strain evidence="18">Kern County</strain>
        <tissue evidence="18">Salivary glands</tissue>
    </source>
</reference>
<dbReference type="Pfam" id="PF00441">
    <property type="entry name" value="Acyl-CoA_dh_1"/>
    <property type="match status" value="1"/>
</dbReference>
<evidence type="ECO:0000256" key="14">
    <source>
        <dbReference type="RuleBase" id="RU362125"/>
    </source>
</evidence>
<feature type="domain" description="Acyl-CoA dehydrogenase/oxidase C-terminal" evidence="15">
    <location>
        <begin position="249"/>
        <end position="397"/>
    </location>
</feature>
<keyword evidence="5 14" id="KW-0285">Flavoprotein</keyword>
<organism evidence="18">
    <name type="scientific">Culex tarsalis</name>
    <name type="common">Encephalitis mosquito</name>
    <dbReference type="NCBI Taxonomy" id="7177"/>
    <lineage>
        <taxon>Eukaryota</taxon>
        <taxon>Metazoa</taxon>
        <taxon>Ecdysozoa</taxon>
        <taxon>Arthropoda</taxon>
        <taxon>Hexapoda</taxon>
        <taxon>Insecta</taxon>
        <taxon>Pterygota</taxon>
        <taxon>Neoptera</taxon>
        <taxon>Endopterygota</taxon>
        <taxon>Diptera</taxon>
        <taxon>Nematocera</taxon>
        <taxon>Culicoidea</taxon>
        <taxon>Culicidae</taxon>
        <taxon>Culicinae</taxon>
        <taxon>Culicini</taxon>
        <taxon>Culex</taxon>
        <taxon>Culex</taxon>
    </lineage>
</organism>
<dbReference type="InterPro" id="IPR009100">
    <property type="entry name" value="AcylCoA_DH/oxidase_NM_dom_sf"/>
</dbReference>
<dbReference type="GO" id="GO:0016937">
    <property type="term" value="F:short-chain fatty acyl-CoA dehydrogenase activity"/>
    <property type="evidence" value="ECO:0007669"/>
    <property type="project" value="UniProtKB-EC"/>
</dbReference>
<dbReference type="InterPro" id="IPR046373">
    <property type="entry name" value="Acyl-CoA_Oxase/DH_mid-dom_sf"/>
</dbReference>
<dbReference type="InterPro" id="IPR006089">
    <property type="entry name" value="Acyl-CoA_DH_CS"/>
</dbReference>
<dbReference type="GO" id="GO:0005739">
    <property type="term" value="C:mitochondrion"/>
    <property type="evidence" value="ECO:0007669"/>
    <property type="project" value="TreeGrafter"/>
</dbReference>
<evidence type="ECO:0000256" key="3">
    <source>
        <dbReference type="ARBA" id="ARBA00009347"/>
    </source>
</evidence>
<evidence type="ECO:0000256" key="8">
    <source>
        <dbReference type="ARBA" id="ARBA00031895"/>
    </source>
</evidence>
<dbReference type="GO" id="GO:0033539">
    <property type="term" value="P:fatty acid beta-oxidation using acyl-CoA dehydrogenase"/>
    <property type="evidence" value="ECO:0007669"/>
    <property type="project" value="TreeGrafter"/>
</dbReference>